<gene>
    <name evidence="2" type="ORF">BJ684DRAFT_15496</name>
</gene>
<accession>A0A4P9Y5E2</accession>
<name>A0A4P9Y5E2_9FUNG</name>
<dbReference type="Proteomes" id="UP000267251">
    <property type="component" value="Unassembled WGS sequence"/>
</dbReference>
<reference evidence="3" key="1">
    <citation type="journal article" date="2018" name="Nat. Microbiol.">
        <title>Leveraging single-cell genomics to expand the fungal tree of life.</title>
        <authorList>
            <person name="Ahrendt S.R."/>
            <person name="Quandt C.A."/>
            <person name="Ciobanu D."/>
            <person name="Clum A."/>
            <person name="Salamov A."/>
            <person name="Andreopoulos B."/>
            <person name="Cheng J.F."/>
            <person name="Woyke T."/>
            <person name="Pelin A."/>
            <person name="Henrissat B."/>
            <person name="Reynolds N.K."/>
            <person name="Benny G.L."/>
            <person name="Smith M.E."/>
            <person name="James T.Y."/>
            <person name="Grigoriev I.V."/>
        </authorList>
    </citation>
    <scope>NUCLEOTIDE SEQUENCE [LARGE SCALE GENOMIC DNA]</scope>
</reference>
<evidence type="ECO:0000256" key="1">
    <source>
        <dbReference type="SAM" id="MobiDB-lite"/>
    </source>
</evidence>
<dbReference type="EMBL" id="KZ987875">
    <property type="protein sequence ID" value="RKP14163.1"/>
    <property type="molecule type" value="Genomic_DNA"/>
</dbReference>
<feature type="compositionally biased region" description="Basic and acidic residues" evidence="1">
    <location>
        <begin position="17"/>
        <end position="52"/>
    </location>
</feature>
<proteinExistence type="predicted"/>
<dbReference type="AlphaFoldDB" id="A0A4P9Y5E2"/>
<organism evidence="2 3">
    <name type="scientific">Piptocephalis cylindrospora</name>
    <dbReference type="NCBI Taxonomy" id="1907219"/>
    <lineage>
        <taxon>Eukaryota</taxon>
        <taxon>Fungi</taxon>
        <taxon>Fungi incertae sedis</taxon>
        <taxon>Zoopagomycota</taxon>
        <taxon>Zoopagomycotina</taxon>
        <taxon>Zoopagomycetes</taxon>
        <taxon>Zoopagales</taxon>
        <taxon>Piptocephalidaceae</taxon>
        <taxon>Piptocephalis</taxon>
    </lineage>
</organism>
<sequence length="150" mass="17453">MGNLGWERKNENGWERERGNGWERERENGWERERENGWERERENGRLKRTVEDSEDPQEGVWDGVWDDEEGFERKRPRSREKIPVDDLEVEDGDTFGEERGEGEDEDSGVVGVGRYGVDLGESKEAWAESWTERCFLISDGGEGGGEEER</sequence>
<protein>
    <submittedName>
        <fullName evidence="2">Uncharacterized protein</fullName>
    </submittedName>
</protein>
<feature type="compositionally biased region" description="Acidic residues" evidence="1">
    <location>
        <begin position="86"/>
        <end position="108"/>
    </location>
</feature>
<keyword evidence="3" id="KW-1185">Reference proteome</keyword>
<feature type="region of interest" description="Disordered" evidence="1">
    <location>
        <begin position="17"/>
        <end position="114"/>
    </location>
</feature>
<evidence type="ECO:0000313" key="3">
    <source>
        <dbReference type="Proteomes" id="UP000267251"/>
    </source>
</evidence>
<evidence type="ECO:0000313" key="2">
    <source>
        <dbReference type="EMBL" id="RKP14163.1"/>
    </source>
</evidence>